<feature type="region of interest" description="Disordered" evidence="9">
    <location>
        <begin position="150"/>
        <end position="209"/>
    </location>
</feature>
<dbReference type="SMART" id="SM00382">
    <property type="entry name" value="AAA"/>
    <property type="match status" value="1"/>
</dbReference>
<evidence type="ECO:0000313" key="13">
    <source>
        <dbReference type="Proteomes" id="UP001633002"/>
    </source>
</evidence>
<feature type="domain" description="AAA+ ATPase" evidence="10">
    <location>
        <begin position="268"/>
        <end position="404"/>
    </location>
</feature>
<keyword evidence="2 8" id="KW-0547">Nucleotide-binding</keyword>
<evidence type="ECO:0000256" key="4">
    <source>
        <dbReference type="ARBA" id="ARBA00023136"/>
    </source>
</evidence>
<proteinExistence type="inferred from homology"/>
<reference evidence="12 13" key="1">
    <citation type="submission" date="2024-09" db="EMBL/GenBank/DDBJ databases">
        <title>Chromosome-scale assembly of Riccia sorocarpa.</title>
        <authorList>
            <person name="Paukszto L."/>
        </authorList>
    </citation>
    <scope>NUCLEOTIDE SEQUENCE [LARGE SCALE GENOMIC DNA]</scope>
    <source>
        <strain evidence="12">LP-2024</strain>
        <tissue evidence="12">Aerial parts of the thallus</tissue>
    </source>
</reference>
<dbReference type="GO" id="GO:0005874">
    <property type="term" value="C:microtubule"/>
    <property type="evidence" value="ECO:0007669"/>
    <property type="project" value="UniProtKB-KW"/>
</dbReference>
<dbReference type="Pfam" id="PF09336">
    <property type="entry name" value="Vps4_C"/>
    <property type="match status" value="1"/>
</dbReference>
<comment type="caution">
    <text evidence="12">The sequence shown here is derived from an EMBL/GenBank/DDBJ whole genome shotgun (WGS) entry which is preliminary data.</text>
</comment>
<dbReference type="Gene3D" id="1.10.8.60">
    <property type="match status" value="1"/>
</dbReference>
<dbReference type="GO" id="GO:0005524">
    <property type="term" value="F:ATP binding"/>
    <property type="evidence" value="ECO:0007669"/>
    <property type="project" value="UniProtKB-KW"/>
</dbReference>
<feature type="domain" description="MIT" evidence="11">
    <location>
        <begin position="71"/>
        <end position="148"/>
    </location>
</feature>
<dbReference type="SUPFAM" id="SSF52540">
    <property type="entry name" value="P-loop containing nucleoside triphosphate hydrolases"/>
    <property type="match status" value="1"/>
</dbReference>
<dbReference type="EC" id="5.6.1.1" evidence="7"/>
<dbReference type="PANTHER" id="PTHR23074:SF86">
    <property type="entry name" value="SPASTIN"/>
    <property type="match status" value="1"/>
</dbReference>
<feature type="compositionally biased region" description="Polar residues" evidence="9">
    <location>
        <begin position="195"/>
        <end position="204"/>
    </location>
</feature>
<keyword evidence="13" id="KW-1185">Reference proteome</keyword>
<dbReference type="AlphaFoldDB" id="A0ABD3IF79"/>
<dbReference type="Pfam" id="PF00004">
    <property type="entry name" value="AAA"/>
    <property type="match status" value="1"/>
</dbReference>
<evidence type="ECO:0000256" key="2">
    <source>
        <dbReference type="ARBA" id="ARBA00022741"/>
    </source>
</evidence>
<dbReference type="InterPro" id="IPR041569">
    <property type="entry name" value="AAA_lid_3"/>
</dbReference>
<dbReference type="InterPro" id="IPR003959">
    <property type="entry name" value="ATPase_AAA_core"/>
</dbReference>
<dbReference type="PROSITE" id="PS00674">
    <property type="entry name" value="AAA"/>
    <property type="match status" value="1"/>
</dbReference>
<dbReference type="InterPro" id="IPR003960">
    <property type="entry name" value="ATPase_AAA_CS"/>
</dbReference>
<dbReference type="Gene3D" id="1.20.58.80">
    <property type="entry name" value="Phosphotransferase system, lactose/cellobiose-type IIA subunit"/>
    <property type="match status" value="1"/>
</dbReference>
<sequence>MWSLTQLVNSLFSPQSEVEKAAAVEERYFHTQQQQAMSDSETAAPSQAVRSTSANSGLSSSNHLERAVEKLRGYFTLAKEEIDKGVRSEEWGLNADALAHYKNANRILIEGMGADVNVDPGNPLYGSVKTYKEKMRKWQDKVLERLRVLDNRPGTSGGGSYAQKLVSTPRKAPASVKPASSIPVQPALTRPVSRSRPQPNSANGAVQPLNLKGVDPKLVEAIENDVVDRTPAVKWTDIAGLAKAKLALMEMVILPTIRKDLFQGLRKPARGLLLFGPPGNGKTLLAKAVASESAATFFSISASSLTSKWVGEAEKLVKALFALAAARQPSVIFIDEIDSIMSTRSASEHEASRRLKTEFLVQFDGVISNENDHVIVMAATNRPEELDDALRRRLVKRIYIPLPDADGRRSLLQHLLKGHTAFSLEGPELEKLVKDTDGYSGSDLHALCQEAAMMPLRELGPRVSTIRPDQVRALTHKDFKEALKAIRPSVSKDQLIQYEQFNAEYGSLS</sequence>
<dbReference type="InterPro" id="IPR007330">
    <property type="entry name" value="MIT_dom"/>
</dbReference>
<evidence type="ECO:0000313" key="12">
    <source>
        <dbReference type="EMBL" id="KAL3702302.1"/>
    </source>
</evidence>
<evidence type="ECO:0000256" key="7">
    <source>
        <dbReference type="ARBA" id="ARBA00038871"/>
    </source>
</evidence>
<organism evidence="12 13">
    <name type="scientific">Riccia sorocarpa</name>
    <dbReference type="NCBI Taxonomy" id="122646"/>
    <lineage>
        <taxon>Eukaryota</taxon>
        <taxon>Viridiplantae</taxon>
        <taxon>Streptophyta</taxon>
        <taxon>Embryophyta</taxon>
        <taxon>Marchantiophyta</taxon>
        <taxon>Marchantiopsida</taxon>
        <taxon>Marchantiidae</taxon>
        <taxon>Marchantiales</taxon>
        <taxon>Ricciaceae</taxon>
        <taxon>Riccia</taxon>
    </lineage>
</organism>
<dbReference type="SMART" id="SM00745">
    <property type="entry name" value="MIT"/>
    <property type="match status" value="1"/>
</dbReference>
<dbReference type="Pfam" id="PF17862">
    <property type="entry name" value="AAA_lid_3"/>
    <property type="match status" value="1"/>
</dbReference>
<accession>A0ABD3IF79</accession>
<dbReference type="Proteomes" id="UP001633002">
    <property type="component" value="Unassembled WGS sequence"/>
</dbReference>
<keyword evidence="4" id="KW-0472">Membrane</keyword>
<dbReference type="InterPro" id="IPR050304">
    <property type="entry name" value="MT-severing_AAA_ATPase"/>
</dbReference>
<dbReference type="InterPro" id="IPR003593">
    <property type="entry name" value="AAA+_ATPase"/>
</dbReference>
<comment type="catalytic activity">
    <reaction evidence="6">
        <text>n ATP + n H2O + a microtubule = n ADP + n phosphate + (n+1) alpha/beta tubulin heterodimers.</text>
        <dbReference type="EC" id="5.6.1.1"/>
    </reaction>
</comment>
<dbReference type="Gene3D" id="3.40.50.300">
    <property type="entry name" value="P-loop containing nucleotide triphosphate hydrolases"/>
    <property type="match status" value="1"/>
</dbReference>
<dbReference type="FunFam" id="1.20.58.80:FF:000019">
    <property type="entry name" value="AAA-type ATPase family protein"/>
    <property type="match status" value="1"/>
</dbReference>
<evidence type="ECO:0000256" key="3">
    <source>
        <dbReference type="ARBA" id="ARBA00022840"/>
    </source>
</evidence>
<evidence type="ECO:0000256" key="5">
    <source>
        <dbReference type="ARBA" id="ARBA00023235"/>
    </source>
</evidence>
<evidence type="ECO:0000256" key="8">
    <source>
        <dbReference type="RuleBase" id="RU003651"/>
    </source>
</evidence>
<evidence type="ECO:0000259" key="10">
    <source>
        <dbReference type="SMART" id="SM00382"/>
    </source>
</evidence>
<comment type="similarity">
    <text evidence="8">Belongs to the AAA ATPase family.</text>
</comment>
<evidence type="ECO:0000256" key="6">
    <source>
        <dbReference type="ARBA" id="ARBA00036378"/>
    </source>
</evidence>
<dbReference type="GO" id="GO:0008568">
    <property type="term" value="F:microtubule severing ATPase activity"/>
    <property type="evidence" value="ECO:0007669"/>
    <property type="project" value="UniProtKB-EC"/>
</dbReference>
<feature type="region of interest" description="Disordered" evidence="9">
    <location>
        <begin position="30"/>
        <end position="62"/>
    </location>
</feature>
<evidence type="ECO:0000259" key="11">
    <source>
        <dbReference type="SMART" id="SM00745"/>
    </source>
</evidence>
<dbReference type="InterPro" id="IPR015415">
    <property type="entry name" value="Spast_Vps4_C"/>
</dbReference>
<feature type="compositionally biased region" description="Low complexity" evidence="9">
    <location>
        <begin position="51"/>
        <end position="61"/>
    </location>
</feature>
<name>A0ABD3IF79_9MARC</name>
<dbReference type="FunFam" id="1.10.8.60:FF:000022">
    <property type="entry name" value="Fidgetin like 1"/>
    <property type="match status" value="1"/>
</dbReference>
<gene>
    <name evidence="12" type="ORF">R1sor_020324</name>
</gene>
<dbReference type="InterPro" id="IPR027417">
    <property type="entry name" value="P-loop_NTPase"/>
</dbReference>
<feature type="compositionally biased region" description="Polar residues" evidence="9">
    <location>
        <begin position="30"/>
        <end position="50"/>
    </location>
</feature>
<keyword evidence="3 8" id="KW-0067">ATP-binding</keyword>
<evidence type="ECO:0000256" key="1">
    <source>
        <dbReference type="ARBA" id="ARBA00022701"/>
    </source>
</evidence>
<dbReference type="FunFam" id="3.40.50.300:FF:000958">
    <property type="entry name" value="Spastin, putative"/>
    <property type="match status" value="1"/>
</dbReference>
<dbReference type="EMBL" id="JBJQOH010000001">
    <property type="protein sequence ID" value="KAL3702302.1"/>
    <property type="molecule type" value="Genomic_DNA"/>
</dbReference>
<keyword evidence="5" id="KW-0413">Isomerase</keyword>
<dbReference type="PANTHER" id="PTHR23074">
    <property type="entry name" value="AAA DOMAIN-CONTAINING"/>
    <property type="match status" value="1"/>
</dbReference>
<dbReference type="CDD" id="cd19509">
    <property type="entry name" value="RecA-like_VPS4-like"/>
    <property type="match status" value="1"/>
</dbReference>
<evidence type="ECO:0000256" key="9">
    <source>
        <dbReference type="SAM" id="MobiDB-lite"/>
    </source>
</evidence>
<keyword evidence="1" id="KW-0493">Microtubule</keyword>
<protein>
    <recommendedName>
        <fullName evidence="7">microtubule-severing ATPase</fullName>
        <ecNumber evidence="7">5.6.1.1</ecNumber>
    </recommendedName>
</protein>